<dbReference type="GO" id="GO:0006511">
    <property type="term" value="P:ubiquitin-dependent protein catabolic process"/>
    <property type="evidence" value="ECO:0007669"/>
    <property type="project" value="TreeGrafter"/>
</dbReference>
<dbReference type="PROSITE" id="PS50089">
    <property type="entry name" value="ZF_RING_2"/>
    <property type="match status" value="1"/>
</dbReference>
<feature type="region of interest" description="Disordered" evidence="5">
    <location>
        <begin position="42"/>
        <end position="62"/>
    </location>
</feature>
<comment type="caution">
    <text evidence="8">The sequence shown here is derived from an EMBL/GenBank/DDBJ whole genome shotgun (WGS) entry which is preliminary data.</text>
</comment>
<evidence type="ECO:0000256" key="6">
    <source>
        <dbReference type="SAM" id="SignalP"/>
    </source>
</evidence>
<dbReference type="VEuPathDB" id="FungiDB:SeMB42_g07066"/>
<dbReference type="InterPro" id="IPR051826">
    <property type="entry name" value="E3_ubiquitin-ligase_domain"/>
</dbReference>
<evidence type="ECO:0000256" key="4">
    <source>
        <dbReference type="PROSITE-ProRule" id="PRU00175"/>
    </source>
</evidence>
<feature type="chain" id="PRO_5021369583" description="RING-type domain-containing protein" evidence="6">
    <location>
        <begin position="34"/>
        <end position="516"/>
    </location>
</feature>
<evidence type="ECO:0000256" key="1">
    <source>
        <dbReference type="ARBA" id="ARBA00022723"/>
    </source>
</evidence>
<dbReference type="VEuPathDB" id="FungiDB:SeMB42_g07163"/>
<dbReference type="InterPro" id="IPR001841">
    <property type="entry name" value="Znf_RING"/>
</dbReference>
<dbReference type="SMART" id="SM00744">
    <property type="entry name" value="RINGv"/>
    <property type="match status" value="1"/>
</dbReference>
<protein>
    <recommendedName>
        <fullName evidence="7">RING-type domain-containing protein</fullName>
    </recommendedName>
</protein>
<sequence length="516" mass="58157">MKSNPHMPTKQMKPVLALVVFQLMVCAFNPALAMDGRDIVRSGSADRRGSRGRHGAMRSSYTGMTSDAIGHVDMMGGSSGIEGMVERLNIGTSQHAASSSRQDSPCPLSEYQECQDVPLSPSMDFVKFSRILVSTRRLCSRTAKFISGYRGGDDLKDDIERLGTVCVAILQGDLESGIQQSIATIFEMLRPVMDRIDELMSPRVQYVVRSDFNNLLCRLEGREPHADPHLSKTDPEVARKYSIVLGRINWMFRSIDKAISRMRRDQSGMCEHLELIRDGWDASGDIIRGINAVWAQLDFWVHGGGVDWQPRIIDDILRSTYSWIAQNSAGDNPWQNPEPDTDPQLPKTDLEVARKYRTALRRINGMFMNLDEAILQIRDHAAQLEMYEYLRPMRDRWEANGDMIQGIHDLLGDLALIRNSRGRLLGDVIEGILHRTHRWLYEKSAGDNPWQSPDPSESSACQEPVECAICSDTIDVDMQDNLPCGHQFHVDCLGQWVSTSTTCPLCRYSFRYAATS</sequence>
<dbReference type="Proteomes" id="UP000320475">
    <property type="component" value="Unassembled WGS sequence"/>
</dbReference>
<evidence type="ECO:0000313" key="9">
    <source>
        <dbReference type="Proteomes" id="UP000320475"/>
    </source>
</evidence>
<dbReference type="PANTHER" id="PTHR22765">
    <property type="entry name" value="RING FINGER AND PROTEASE ASSOCIATED DOMAIN-CONTAINING"/>
    <property type="match status" value="1"/>
</dbReference>
<accession>A0A507CSP7</accession>
<evidence type="ECO:0000256" key="5">
    <source>
        <dbReference type="SAM" id="MobiDB-lite"/>
    </source>
</evidence>
<evidence type="ECO:0000256" key="2">
    <source>
        <dbReference type="ARBA" id="ARBA00022771"/>
    </source>
</evidence>
<dbReference type="EMBL" id="QEAM01000285">
    <property type="protein sequence ID" value="TPX42118.1"/>
    <property type="molecule type" value="Genomic_DNA"/>
</dbReference>
<gene>
    <name evidence="8" type="ORF">SeLEV6574_g05748</name>
</gene>
<dbReference type="OrthoDB" id="8062037at2759"/>
<dbReference type="InterPro" id="IPR011016">
    <property type="entry name" value="Znf_RING-CH"/>
</dbReference>
<keyword evidence="2 4" id="KW-0863">Zinc-finger</keyword>
<keyword evidence="6" id="KW-0732">Signal</keyword>
<name>A0A507CSP7_9FUNG</name>
<evidence type="ECO:0000259" key="7">
    <source>
        <dbReference type="PROSITE" id="PS50089"/>
    </source>
</evidence>
<dbReference type="PANTHER" id="PTHR22765:SF411">
    <property type="entry name" value="OS02G0248440 PROTEIN"/>
    <property type="match status" value="1"/>
</dbReference>
<dbReference type="SUPFAM" id="SSF57850">
    <property type="entry name" value="RING/U-box"/>
    <property type="match status" value="1"/>
</dbReference>
<dbReference type="GO" id="GO:0061630">
    <property type="term" value="F:ubiquitin protein ligase activity"/>
    <property type="evidence" value="ECO:0007669"/>
    <property type="project" value="TreeGrafter"/>
</dbReference>
<keyword evidence="3" id="KW-0862">Zinc</keyword>
<dbReference type="SMART" id="SM00184">
    <property type="entry name" value="RING"/>
    <property type="match status" value="1"/>
</dbReference>
<evidence type="ECO:0000313" key="8">
    <source>
        <dbReference type="EMBL" id="TPX42118.1"/>
    </source>
</evidence>
<dbReference type="Pfam" id="PF13639">
    <property type="entry name" value="zf-RING_2"/>
    <property type="match status" value="1"/>
</dbReference>
<dbReference type="InterPro" id="IPR013083">
    <property type="entry name" value="Znf_RING/FYVE/PHD"/>
</dbReference>
<evidence type="ECO:0000256" key="3">
    <source>
        <dbReference type="ARBA" id="ARBA00022833"/>
    </source>
</evidence>
<dbReference type="GO" id="GO:0008270">
    <property type="term" value="F:zinc ion binding"/>
    <property type="evidence" value="ECO:0007669"/>
    <property type="project" value="UniProtKB-KW"/>
</dbReference>
<dbReference type="Gene3D" id="3.30.40.10">
    <property type="entry name" value="Zinc/RING finger domain, C3HC4 (zinc finger)"/>
    <property type="match status" value="1"/>
</dbReference>
<proteinExistence type="predicted"/>
<feature type="signal peptide" evidence="6">
    <location>
        <begin position="1"/>
        <end position="33"/>
    </location>
</feature>
<dbReference type="AlphaFoldDB" id="A0A507CSP7"/>
<organism evidence="8 9">
    <name type="scientific">Synchytrium endobioticum</name>
    <dbReference type="NCBI Taxonomy" id="286115"/>
    <lineage>
        <taxon>Eukaryota</taxon>
        <taxon>Fungi</taxon>
        <taxon>Fungi incertae sedis</taxon>
        <taxon>Chytridiomycota</taxon>
        <taxon>Chytridiomycota incertae sedis</taxon>
        <taxon>Chytridiomycetes</taxon>
        <taxon>Synchytriales</taxon>
        <taxon>Synchytriaceae</taxon>
        <taxon>Synchytrium</taxon>
    </lineage>
</organism>
<reference evidence="8 9" key="1">
    <citation type="journal article" date="2019" name="Sci. Rep.">
        <title>Comparative genomics of chytrid fungi reveal insights into the obligate biotrophic and pathogenic lifestyle of Synchytrium endobioticum.</title>
        <authorList>
            <person name="van de Vossenberg B.T.L.H."/>
            <person name="Warris S."/>
            <person name="Nguyen H.D.T."/>
            <person name="van Gent-Pelzer M.P.E."/>
            <person name="Joly D.L."/>
            <person name="van de Geest H.C."/>
            <person name="Bonants P.J.M."/>
            <person name="Smith D.S."/>
            <person name="Levesque C.A."/>
            <person name="van der Lee T.A.J."/>
        </authorList>
    </citation>
    <scope>NUCLEOTIDE SEQUENCE [LARGE SCALE GENOMIC DNA]</scope>
    <source>
        <strain evidence="8 9">LEV6574</strain>
    </source>
</reference>
<feature type="domain" description="RING-type" evidence="7">
    <location>
        <begin position="467"/>
        <end position="507"/>
    </location>
</feature>
<keyword evidence="1" id="KW-0479">Metal-binding</keyword>